<feature type="transmembrane region" description="Helical" evidence="5">
    <location>
        <begin position="94"/>
        <end position="116"/>
    </location>
</feature>
<dbReference type="EMBL" id="VOPW01000001">
    <property type="protein sequence ID" value="TXC66746.1"/>
    <property type="molecule type" value="Genomic_DNA"/>
</dbReference>
<feature type="transmembrane region" description="Helical" evidence="5">
    <location>
        <begin position="179"/>
        <end position="199"/>
    </location>
</feature>
<keyword evidence="4 5" id="KW-0472">Membrane</keyword>
<dbReference type="Pfam" id="PF07690">
    <property type="entry name" value="MFS_1"/>
    <property type="match status" value="1"/>
</dbReference>
<dbReference type="PANTHER" id="PTHR23501:SF154">
    <property type="entry name" value="MULTIDRUG-EFFLUX TRANSPORTER RV1634-RELATED"/>
    <property type="match status" value="1"/>
</dbReference>
<feature type="transmembrane region" description="Helical" evidence="5">
    <location>
        <begin position="308"/>
        <end position="332"/>
    </location>
</feature>
<protein>
    <submittedName>
        <fullName evidence="7">MFS transporter</fullName>
    </submittedName>
</protein>
<dbReference type="Proteomes" id="UP000321832">
    <property type="component" value="Unassembled WGS sequence"/>
</dbReference>
<dbReference type="AlphaFoldDB" id="A0A5C6U4N2"/>
<keyword evidence="2 5" id="KW-0812">Transmembrane</keyword>
<feature type="transmembrane region" description="Helical" evidence="5">
    <location>
        <begin position="122"/>
        <end position="144"/>
    </location>
</feature>
<dbReference type="InterPro" id="IPR020846">
    <property type="entry name" value="MFS_dom"/>
</dbReference>
<evidence type="ECO:0000256" key="3">
    <source>
        <dbReference type="ARBA" id="ARBA00022989"/>
    </source>
</evidence>
<feature type="transmembrane region" description="Helical" evidence="5">
    <location>
        <begin position="40"/>
        <end position="62"/>
    </location>
</feature>
<dbReference type="InterPro" id="IPR011701">
    <property type="entry name" value="MFS"/>
</dbReference>
<accession>A0A5C6U4N2</accession>
<comment type="subcellular location">
    <subcellularLocation>
        <location evidence="1">Membrane</location>
        <topology evidence="1">Multi-pass membrane protein</topology>
    </subcellularLocation>
</comment>
<evidence type="ECO:0000256" key="2">
    <source>
        <dbReference type="ARBA" id="ARBA00022692"/>
    </source>
</evidence>
<feature type="transmembrane region" description="Helical" evidence="5">
    <location>
        <begin position="372"/>
        <end position="390"/>
    </location>
</feature>
<reference evidence="7 8" key="1">
    <citation type="submission" date="2019-08" db="EMBL/GenBank/DDBJ databases">
        <authorList>
            <person name="Khan S.A."/>
            <person name="Jeon C.O."/>
            <person name="Jeong S.E."/>
        </authorList>
    </citation>
    <scope>NUCLEOTIDE SEQUENCE [LARGE SCALE GENOMIC DNA]</scope>
    <source>
        <strain evidence="8">IMCC1728</strain>
    </source>
</reference>
<feature type="transmembrane region" description="Helical" evidence="5">
    <location>
        <begin position="282"/>
        <end position="302"/>
    </location>
</feature>
<evidence type="ECO:0000256" key="1">
    <source>
        <dbReference type="ARBA" id="ARBA00004141"/>
    </source>
</evidence>
<feature type="transmembrane region" description="Helical" evidence="5">
    <location>
        <begin position="344"/>
        <end position="366"/>
    </location>
</feature>
<dbReference type="InterPro" id="IPR036259">
    <property type="entry name" value="MFS_trans_sf"/>
</dbReference>
<sequence length="396" mass="39473">MATGSTRWPSAACSQPRCSAWWLRGSGATGAARGLLRPRALAVFSVGLLVAGLANGMVAIAAGRVLQGLGSGMLGVALYVGVGQIVPKPLHPRLFALFAAAWVVPGPVGPPIAALLVEWFGWRSVFLVVALIVPVAAALLLPSLRVSPEKQAPPRTHSALVWAALAAAGALLLNAAGSAASLAGTLAMGAAGALVALMAARPLLPRGSLAAAPGLPSVIALRGLLAAGFGTAEAFVPLYLNRAHDWSLAQAGVALSVGAVCWSAGSAVQARLKAERTRQRGLSAGLALVAAGTAIVTLPALLPVPAAVLVAGWAVAGFGIGLSFPMLSVLTLQLSPAEEQGRNASALQLADALTSSAALALAGALFAHGGGFVAVMAVAVALPSLAALLSRRLRPT</sequence>
<feature type="domain" description="Major facilitator superfamily (MFS) profile" evidence="6">
    <location>
        <begin position="1"/>
        <end position="396"/>
    </location>
</feature>
<evidence type="ECO:0000259" key="6">
    <source>
        <dbReference type="PROSITE" id="PS50850"/>
    </source>
</evidence>
<dbReference type="GO" id="GO:0005886">
    <property type="term" value="C:plasma membrane"/>
    <property type="evidence" value="ECO:0007669"/>
    <property type="project" value="TreeGrafter"/>
</dbReference>
<feature type="transmembrane region" description="Helical" evidence="5">
    <location>
        <begin position="156"/>
        <end position="173"/>
    </location>
</feature>
<proteinExistence type="predicted"/>
<keyword evidence="8" id="KW-1185">Reference proteome</keyword>
<dbReference type="GO" id="GO:0022857">
    <property type="term" value="F:transmembrane transporter activity"/>
    <property type="evidence" value="ECO:0007669"/>
    <property type="project" value="InterPro"/>
</dbReference>
<evidence type="ECO:0000313" key="8">
    <source>
        <dbReference type="Proteomes" id="UP000321832"/>
    </source>
</evidence>
<evidence type="ECO:0000256" key="4">
    <source>
        <dbReference type="ARBA" id="ARBA00023136"/>
    </source>
</evidence>
<gene>
    <name evidence="7" type="ORF">FSC37_15810</name>
</gene>
<feature type="transmembrane region" description="Helical" evidence="5">
    <location>
        <begin position="219"/>
        <end position="240"/>
    </location>
</feature>
<dbReference type="Gene3D" id="1.20.1250.20">
    <property type="entry name" value="MFS general substrate transporter like domains"/>
    <property type="match status" value="1"/>
</dbReference>
<name>A0A5C6U4N2_9BURK</name>
<comment type="caution">
    <text evidence="7">The sequence shown here is derived from an EMBL/GenBank/DDBJ whole genome shotgun (WGS) entry which is preliminary data.</text>
</comment>
<evidence type="ECO:0000313" key="7">
    <source>
        <dbReference type="EMBL" id="TXC66746.1"/>
    </source>
</evidence>
<evidence type="ECO:0000256" key="5">
    <source>
        <dbReference type="SAM" id="Phobius"/>
    </source>
</evidence>
<dbReference type="SUPFAM" id="SSF103473">
    <property type="entry name" value="MFS general substrate transporter"/>
    <property type="match status" value="1"/>
</dbReference>
<dbReference type="PANTHER" id="PTHR23501">
    <property type="entry name" value="MAJOR FACILITATOR SUPERFAMILY"/>
    <property type="match status" value="1"/>
</dbReference>
<dbReference type="PROSITE" id="PS50850">
    <property type="entry name" value="MFS"/>
    <property type="match status" value="1"/>
</dbReference>
<keyword evidence="3 5" id="KW-1133">Transmembrane helix</keyword>
<organism evidence="7 8">
    <name type="scientific">Piscinibacter aquaticus</name>
    <dbReference type="NCBI Taxonomy" id="392597"/>
    <lineage>
        <taxon>Bacteria</taxon>
        <taxon>Pseudomonadati</taxon>
        <taxon>Pseudomonadota</taxon>
        <taxon>Betaproteobacteria</taxon>
        <taxon>Burkholderiales</taxon>
        <taxon>Sphaerotilaceae</taxon>
        <taxon>Piscinibacter</taxon>
    </lineage>
</organism>
<dbReference type="Gene3D" id="1.20.1720.10">
    <property type="entry name" value="Multidrug resistance protein D"/>
    <property type="match status" value="1"/>
</dbReference>